<accession>A0A5N7MAG0</accession>
<dbReference type="Gene3D" id="1.20.1250.20">
    <property type="entry name" value="MFS general substrate transporter like domains"/>
    <property type="match status" value="1"/>
</dbReference>
<keyword evidence="3 6" id="KW-0812">Transmembrane</keyword>
<evidence type="ECO:0000256" key="2">
    <source>
        <dbReference type="ARBA" id="ARBA00022475"/>
    </source>
</evidence>
<dbReference type="AlphaFoldDB" id="A0A5N7MAG0"/>
<evidence type="ECO:0000256" key="1">
    <source>
        <dbReference type="ARBA" id="ARBA00004651"/>
    </source>
</evidence>
<dbReference type="RefSeq" id="WP_152708575.1">
    <property type="nucleotide sequence ID" value="NZ_VOSJ01000001.1"/>
</dbReference>
<gene>
    <name evidence="8" type="ORF">FS320_00070</name>
</gene>
<dbReference type="GO" id="GO:0005886">
    <property type="term" value="C:plasma membrane"/>
    <property type="evidence" value="ECO:0007669"/>
    <property type="project" value="UniProtKB-SubCell"/>
</dbReference>
<feature type="transmembrane region" description="Helical" evidence="6">
    <location>
        <begin position="71"/>
        <end position="93"/>
    </location>
</feature>
<feature type="transmembrane region" description="Helical" evidence="6">
    <location>
        <begin position="200"/>
        <end position="219"/>
    </location>
</feature>
<dbReference type="EMBL" id="VOSK01000001">
    <property type="protein sequence ID" value="MPR23658.1"/>
    <property type="molecule type" value="Genomic_DNA"/>
</dbReference>
<dbReference type="PANTHER" id="PTHR43124:SF5">
    <property type="entry name" value="PURINE RIBONUCLEOSIDE EFFLUX PUMP NEPI"/>
    <property type="match status" value="1"/>
</dbReference>
<evidence type="ECO:0000313" key="9">
    <source>
        <dbReference type="Proteomes" id="UP000403266"/>
    </source>
</evidence>
<reference evidence="8 9" key="1">
    <citation type="journal article" date="2019" name="Syst. Appl. Microbiol.">
        <title>Microvirga tunisiensis sp. nov., a root nodule symbiotic bacterium isolated from Lupinus micranthus and L. luteus grown in Northern Tunisia.</title>
        <authorList>
            <person name="Msaddak A."/>
            <person name="Rejili M."/>
            <person name="Duran D."/>
            <person name="Mars M."/>
            <person name="Palacios J.M."/>
            <person name="Ruiz-Argueso T."/>
            <person name="Rey L."/>
            <person name="Imperial J."/>
        </authorList>
    </citation>
    <scope>NUCLEOTIDE SEQUENCE [LARGE SCALE GENOMIC DNA]</scope>
    <source>
        <strain evidence="8 9">Lmie10</strain>
    </source>
</reference>
<dbReference type="Pfam" id="PF07690">
    <property type="entry name" value="MFS_1"/>
    <property type="match status" value="1"/>
</dbReference>
<dbReference type="PROSITE" id="PS50850">
    <property type="entry name" value="MFS"/>
    <property type="match status" value="1"/>
</dbReference>
<feature type="transmembrane region" description="Helical" evidence="6">
    <location>
        <begin position="325"/>
        <end position="347"/>
    </location>
</feature>
<feature type="transmembrane region" description="Helical" evidence="6">
    <location>
        <begin position="156"/>
        <end position="179"/>
    </location>
</feature>
<proteinExistence type="predicted"/>
<dbReference type="SUPFAM" id="SSF103473">
    <property type="entry name" value="MFS general substrate transporter"/>
    <property type="match status" value="1"/>
</dbReference>
<feature type="transmembrane region" description="Helical" evidence="6">
    <location>
        <begin position="266"/>
        <end position="286"/>
    </location>
</feature>
<organism evidence="8 9">
    <name type="scientific">Microvirga tunisiensis</name>
    <dbReference type="NCBI Taxonomy" id="2108360"/>
    <lineage>
        <taxon>Bacteria</taxon>
        <taxon>Pseudomonadati</taxon>
        <taxon>Pseudomonadota</taxon>
        <taxon>Alphaproteobacteria</taxon>
        <taxon>Hyphomicrobiales</taxon>
        <taxon>Methylobacteriaceae</taxon>
        <taxon>Microvirga</taxon>
    </lineage>
</organism>
<sequence length="384" mass="40478">MWNVVYALSVTQMGIIIAEMLPTSLLTPMASDLGVSEGVAGQAVSVTAVSAMISSLFAAPATKRFDRRPVFLGFAALLICSNALAAFATNYIMLLVSRALLGISLGGFCSLVPASATRLVEPVDVPRALAIILSGISIAMVVAAPFGSFFGSLVGWRGVFLLALLLSVASFAWQFAVMPSMDTGRNITISTIFRLLGRRNVAFAMLATILYFGGHWTFYTYSRPFLEQIARYEIQGVSASLLCFGLATILGTLTANFLTRRGLWQTLAFVPLLLAMSSCGMIAFAGSTVVCIVLFILWGFAFGVMPVAWATWLTRAIPDEIEVAGGMQISSIQLAITVGAGVGGGLFEIGGSLLTLAGASAAMLGSAVLVLLSLRLSDRQTLPT</sequence>
<comment type="caution">
    <text evidence="8">The sequence shown here is derived from an EMBL/GenBank/DDBJ whole genome shotgun (WGS) entry which is preliminary data.</text>
</comment>
<feature type="domain" description="Major facilitator superfamily (MFS) profile" evidence="7">
    <location>
        <begin position="1"/>
        <end position="377"/>
    </location>
</feature>
<dbReference type="InterPro" id="IPR036259">
    <property type="entry name" value="MFS_trans_sf"/>
</dbReference>
<feature type="transmembrane region" description="Helical" evidence="6">
    <location>
        <begin position="292"/>
        <end position="313"/>
    </location>
</feature>
<evidence type="ECO:0000256" key="4">
    <source>
        <dbReference type="ARBA" id="ARBA00022989"/>
    </source>
</evidence>
<evidence type="ECO:0000256" key="5">
    <source>
        <dbReference type="ARBA" id="ARBA00023136"/>
    </source>
</evidence>
<dbReference type="CDD" id="cd17324">
    <property type="entry name" value="MFS_NepI_like"/>
    <property type="match status" value="1"/>
</dbReference>
<dbReference type="InterPro" id="IPR050189">
    <property type="entry name" value="MFS_Efflux_Transporters"/>
</dbReference>
<keyword evidence="5 6" id="KW-0472">Membrane</keyword>
<feature type="transmembrane region" description="Helical" evidence="6">
    <location>
        <begin position="99"/>
        <end position="116"/>
    </location>
</feature>
<dbReference type="InterPro" id="IPR020846">
    <property type="entry name" value="MFS_dom"/>
</dbReference>
<keyword evidence="2" id="KW-1003">Cell membrane</keyword>
<feature type="transmembrane region" description="Helical" evidence="6">
    <location>
        <begin position="239"/>
        <end position="259"/>
    </location>
</feature>
<dbReference type="InterPro" id="IPR011701">
    <property type="entry name" value="MFS"/>
</dbReference>
<evidence type="ECO:0000256" key="3">
    <source>
        <dbReference type="ARBA" id="ARBA00022692"/>
    </source>
</evidence>
<feature type="transmembrane region" description="Helical" evidence="6">
    <location>
        <begin position="39"/>
        <end position="59"/>
    </location>
</feature>
<feature type="transmembrane region" description="Helical" evidence="6">
    <location>
        <begin position="128"/>
        <end position="150"/>
    </location>
</feature>
<name>A0A5N7MAG0_9HYPH</name>
<evidence type="ECO:0000256" key="6">
    <source>
        <dbReference type="SAM" id="Phobius"/>
    </source>
</evidence>
<dbReference type="GO" id="GO:0022857">
    <property type="term" value="F:transmembrane transporter activity"/>
    <property type="evidence" value="ECO:0007669"/>
    <property type="project" value="InterPro"/>
</dbReference>
<keyword evidence="4 6" id="KW-1133">Transmembrane helix</keyword>
<protein>
    <submittedName>
        <fullName evidence="8">MFS transporter</fullName>
    </submittedName>
</protein>
<keyword evidence="9" id="KW-1185">Reference proteome</keyword>
<dbReference type="OrthoDB" id="9812189at2"/>
<feature type="transmembrane region" description="Helical" evidence="6">
    <location>
        <begin position="353"/>
        <end position="374"/>
    </location>
</feature>
<dbReference type="PANTHER" id="PTHR43124">
    <property type="entry name" value="PURINE EFFLUX PUMP PBUE"/>
    <property type="match status" value="1"/>
</dbReference>
<dbReference type="Proteomes" id="UP000403266">
    <property type="component" value="Unassembled WGS sequence"/>
</dbReference>
<evidence type="ECO:0000313" key="8">
    <source>
        <dbReference type="EMBL" id="MPR23658.1"/>
    </source>
</evidence>
<evidence type="ECO:0000259" key="7">
    <source>
        <dbReference type="PROSITE" id="PS50850"/>
    </source>
</evidence>
<comment type="subcellular location">
    <subcellularLocation>
        <location evidence="1">Cell membrane</location>
        <topology evidence="1">Multi-pass membrane protein</topology>
    </subcellularLocation>
</comment>